<dbReference type="GO" id="GO:0045259">
    <property type="term" value="C:proton-transporting ATP synthase complex"/>
    <property type="evidence" value="ECO:0007669"/>
    <property type="project" value="UniProtKB-KW"/>
</dbReference>
<gene>
    <name evidence="12" type="ORF">HO173_006834</name>
</gene>
<keyword evidence="9" id="KW-0066">ATP synthesis</keyword>
<keyword evidence="5" id="KW-0375">Hydrogen ion transport</keyword>
<accession>A0A8H6L487</accession>
<evidence type="ECO:0000256" key="6">
    <source>
        <dbReference type="ARBA" id="ARBA00023065"/>
    </source>
</evidence>
<feature type="compositionally biased region" description="Basic residues" evidence="10">
    <location>
        <begin position="1"/>
        <end position="17"/>
    </location>
</feature>
<dbReference type="PANTHER" id="PTHR12386">
    <property type="entry name" value="ATP SYNTHASE SUBUNIT"/>
    <property type="match status" value="1"/>
</dbReference>
<evidence type="ECO:0000256" key="9">
    <source>
        <dbReference type="ARBA" id="ARBA00023310"/>
    </source>
</evidence>
<dbReference type="GeneID" id="59288492"/>
<dbReference type="GO" id="GO:0015078">
    <property type="term" value="F:proton transmembrane transporter activity"/>
    <property type="evidence" value="ECO:0007669"/>
    <property type="project" value="InterPro"/>
</dbReference>
<dbReference type="EMBL" id="JACCJC010000027">
    <property type="protein sequence ID" value="KAF6234904.1"/>
    <property type="molecule type" value="Genomic_DNA"/>
</dbReference>
<evidence type="ECO:0000313" key="12">
    <source>
        <dbReference type="EMBL" id="KAF6234904.1"/>
    </source>
</evidence>
<evidence type="ECO:0008006" key="14">
    <source>
        <dbReference type="Google" id="ProtNLM"/>
    </source>
</evidence>
<keyword evidence="4" id="KW-0138">CF(0)</keyword>
<dbReference type="GO" id="GO:0031966">
    <property type="term" value="C:mitochondrial membrane"/>
    <property type="evidence" value="ECO:0007669"/>
    <property type="project" value="UniProtKB-SubCell"/>
</dbReference>
<evidence type="ECO:0000256" key="2">
    <source>
        <dbReference type="ARBA" id="ARBA00005699"/>
    </source>
</evidence>
<dbReference type="RefSeq" id="XP_037164285.1">
    <property type="nucleotide sequence ID" value="XM_037308740.1"/>
</dbReference>
<dbReference type="AlphaFoldDB" id="A0A8H6L487"/>
<dbReference type="InterPro" id="IPR006808">
    <property type="entry name" value="ATP_synth_F0_gsu_mt"/>
</dbReference>
<name>A0A8H6L487_9LECA</name>
<evidence type="ECO:0000313" key="13">
    <source>
        <dbReference type="Proteomes" id="UP000578531"/>
    </source>
</evidence>
<feature type="compositionally biased region" description="Polar residues" evidence="10">
    <location>
        <begin position="33"/>
        <end position="52"/>
    </location>
</feature>
<dbReference type="Proteomes" id="UP000578531">
    <property type="component" value="Unassembled WGS sequence"/>
</dbReference>
<comment type="subcellular location">
    <subcellularLocation>
        <location evidence="1">Mitochondrion membrane</location>
    </subcellularLocation>
</comment>
<evidence type="ECO:0000256" key="4">
    <source>
        <dbReference type="ARBA" id="ARBA00022547"/>
    </source>
</evidence>
<evidence type="ECO:0000256" key="1">
    <source>
        <dbReference type="ARBA" id="ARBA00004325"/>
    </source>
</evidence>
<sequence>MLRHTRFIARQTTRRHASTTEAAKDTATKSKETASNATSKASQGLSRVTSSAGPAVSGAAQGVSKAIGNIGGRTGRMISFVQSMVPPAIYYSKVGFELSKLVFKGQKMNPPDLAAFQRYTQPVINAIRNPAGLLNHTTDTASTMSPEGILSRIRNVNRQQLVSAAVIGAEVLGFFTVGEMIGRMKLVGYSGDTEHHETATST</sequence>
<evidence type="ECO:0000256" key="7">
    <source>
        <dbReference type="ARBA" id="ARBA00023128"/>
    </source>
</evidence>
<comment type="caution">
    <text evidence="12">The sequence shown here is derived from an EMBL/GenBank/DDBJ whole genome shotgun (WGS) entry which is preliminary data.</text>
</comment>
<keyword evidence="3" id="KW-0813">Transport</keyword>
<keyword evidence="11" id="KW-0812">Transmembrane</keyword>
<evidence type="ECO:0000256" key="5">
    <source>
        <dbReference type="ARBA" id="ARBA00022781"/>
    </source>
</evidence>
<comment type="similarity">
    <text evidence="2">Belongs to the ATPase g subunit family.</text>
</comment>
<keyword evidence="13" id="KW-1185">Reference proteome</keyword>
<feature type="transmembrane region" description="Helical" evidence="11">
    <location>
        <begin position="161"/>
        <end position="181"/>
    </location>
</feature>
<evidence type="ECO:0000256" key="3">
    <source>
        <dbReference type="ARBA" id="ARBA00022448"/>
    </source>
</evidence>
<feature type="region of interest" description="Disordered" evidence="10">
    <location>
        <begin position="1"/>
        <end position="56"/>
    </location>
</feature>
<reference evidence="12 13" key="1">
    <citation type="journal article" date="2020" name="Genomics">
        <title>Complete, high-quality genomes from long-read metagenomic sequencing of two wolf lichen thalli reveals enigmatic genome architecture.</title>
        <authorList>
            <person name="McKenzie S.K."/>
            <person name="Walston R.F."/>
            <person name="Allen J.L."/>
        </authorList>
    </citation>
    <scope>NUCLEOTIDE SEQUENCE [LARGE SCALE GENOMIC DNA]</scope>
    <source>
        <strain evidence="12">WasteWater2</strain>
    </source>
</reference>
<proteinExistence type="inferred from homology"/>
<dbReference type="Pfam" id="PF04718">
    <property type="entry name" value="ATP-synt_G"/>
    <property type="match status" value="1"/>
</dbReference>
<keyword evidence="6" id="KW-0406">Ion transport</keyword>
<dbReference type="GO" id="GO:0015986">
    <property type="term" value="P:proton motive force-driven ATP synthesis"/>
    <property type="evidence" value="ECO:0007669"/>
    <property type="project" value="InterPro"/>
</dbReference>
<protein>
    <recommendedName>
        <fullName evidence="14">Mitochondrial F1F0-ATP synthase g subunit</fullName>
    </recommendedName>
</protein>
<keyword evidence="11" id="KW-1133">Transmembrane helix</keyword>
<keyword evidence="8 11" id="KW-0472">Membrane</keyword>
<feature type="compositionally biased region" description="Basic and acidic residues" evidence="10">
    <location>
        <begin position="22"/>
        <end position="32"/>
    </location>
</feature>
<evidence type="ECO:0000256" key="8">
    <source>
        <dbReference type="ARBA" id="ARBA00023136"/>
    </source>
</evidence>
<evidence type="ECO:0000256" key="11">
    <source>
        <dbReference type="SAM" id="Phobius"/>
    </source>
</evidence>
<keyword evidence="7" id="KW-0496">Mitochondrion</keyword>
<organism evidence="12 13">
    <name type="scientific">Letharia columbiana</name>
    <dbReference type="NCBI Taxonomy" id="112416"/>
    <lineage>
        <taxon>Eukaryota</taxon>
        <taxon>Fungi</taxon>
        <taxon>Dikarya</taxon>
        <taxon>Ascomycota</taxon>
        <taxon>Pezizomycotina</taxon>
        <taxon>Lecanoromycetes</taxon>
        <taxon>OSLEUM clade</taxon>
        <taxon>Lecanoromycetidae</taxon>
        <taxon>Lecanorales</taxon>
        <taxon>Lecanorineae</taxon>
        <taxon>Parmeliaceae</taxon>
        <taxon>Letharia</taxon>
    </lineage>
</organism>
<evidence type="ECO:0000256" key="10">
    <source>
        <dbReference type="SAM" id="MobiDB-lite"/>
    </source>
</evidence>
<dbReference type="OrthoDB" id="437at2759"/>